<sequence length="329" mass="38464">MAINLIVQYYRCLDDVRQQEIDSCLQNNLLNEYLDAIHLLTEILYDFQNFKNSEKIVQSVVGKRLSYKKAFEYATSLGGDHIWILANADIYFDDNLKYLNGFPCNVVYSLTRHEVQPDGSVKFMDEQYAHASQDAWIFSSQLDFTGMYTEFNLGVPGCDNRIAYEFLRTGHTVVNPSRIVKCFHLDLTKEIDIEKRTAAYITLHTNENILDGKVAPPPYQFFIYPTDHLGVEQIDVYKDMQKKLIDLTHAYQDLDRYTAHNAELESRVVNLNRELEECREMILERNNQIAERDNQIARKDAQIAEILNSVTWKMMTPLRKCLDFIKRHH</sequence>
<dbReference type="KEGG" id="geo:Geob_1453"/>
<dbReference type="PANTHER" id="PTHR40743:SF1">
    <property type="entry name" value="POSSIBLE GLYCOSYLTRANSFERASE"/>
    <property type="match status" value="1"/>
</dbReference>
<feature type="coiled-coil region" evidence="1">
    <location>
        <begin position="254"/>
        <end position="288"/>
    </location>
</feature>
<accession>B9M557</accession>
<reference evidence="2 3" key="1">
    <citation type="submission" date="2009-01" db="EMBL/GenBank/DDBJ databases">
        <title>Complete sequence of Geobacter sp. FRC-32.</title>
        <authorList>
            <consortium name="US DOE Joint Genome Institute"/>
            <person name="Lucas S."/>
            <person name="Copeland A."/>
            <person name="Lapidus A."/>
            <person name="Glavina del Rio T."/>
            <person name="Dalin E."/>
            <person name="Tice H."/>
            <person name="Bruce D."/>
            <person name="Goodwin L."/>
            <person name="Pitluck S."/>
            <person name="Saunders E."/>
            <person name="Brettin T."/>
            <person name="Detter J.C."/>
            <person name="Han C."/>
            <person name="Larimer F."/>
            <person name="Land M."/>
            <person name="Hauser L."/>
            <person name="Kyrpides N."/>
            <person name="Ovchinnikova G."/>
            <person name="Kostka J."/>
            <person name="Richardson P."/>
        </authorList>
    </citation>
    <scope>NUCLEOTIDE SEQUENCE [LARGE SCALE GENOMIC DNA]</scope>
    <source>
        <strain evidence="3">DSM 22248 / JCM 15807 / FRC-32</strain>
    </source>
</reference>
<dbReference type="EMBL" id="CP001390">
    <property type="protein sequence ID" value="ACM19812.1"/>
    <property type="molecule type" value="Genomic_DNA"/>
</dbReference>
<dbReference type="OrthoDB" id="5291101at2"/>
<protein>
    <submittedName>
        <fullName evidence="2">Uncharacterized protein</fullName>
    </submittedName>
</protein>
<dbReference type="STRING" id="316067.Geob_1453"/>
<evidence type="ECO:0000313" key="2">
    <source>
        <dbReference type="EMBL" id="ACM19812.1"/>
    </source>
</evidence>
<evidence type="ECO:0000256" key="1">
    <source>
        <dbReference type="SAM" id="Coils"/>
    </source>
</evidence>
<dbReference type="RefSeq" id="WP_012646541.1">
    <property type="nucleotide sequence ID" value="NC_011979.1"/>
</dbReference>
<dbReference type="HOGENOM" id="CLU_844015_0_0_7"/>
<evidence type="ECO:0000313" key="3">
    <source>
        <dbReference type="Proteomes" id="UP000007721"/>
    </source>
</evidence>
<organism evidence="2 3">
    <name type="scientific">Geotalea daltonii (strain DSM 22248 / JCM 15807 / FRC-32)</name>
    <name type="common">Geobacter daltonii</name>
    <dbReference type="NCBI Taxonomy" id="316067"/>
    <lineage>
        <taxon>Bacteria</taxon>
        <taxon>Pseudomonadati</taxon>
        <taxon>Thermodesulfobacteriota</taxon>
        <taxon>Desulfuromonadia</taxon>
        <taxon>Geobacterales</taxon>
        <taxon>Geobacteraceae</taxon>
        <taxon>Geotalea</taxon>
    </lineage>
</organism>
<keyword evidence="3" id="KW-1185">Reference proteome</keyword>
<name>B9M557_GEODF</name>
<proteinExistence type="predicted"/>
<dbReference type="PANTHER" id="PTHR40743">
    <property type="entry name" value="NUCLEOTIDE-DIPHOSPHO-SUGAR TRANSFERASE CONTAINING PROTEIN"/>
    <property type="match status" value="1"/>
</dbReference>
<keyword evidence="1" id="KW-0175">Coiled coil</keyword>
<dbReference type="AlphaFoldDB" id="B9M557"/>
<gene>
    <name evidence="2" type="ordered locus">Geob_1453</name>
</gene>
<dbReference type="Proteomes" id="UP000007721">
    <property type="component" value="Chromosome"/>
</dbReference>